<comment type="caution">
    <text evidence="2">The sequence shown here is derived from an EMBL/GenBank/DDBJ whole genome shotgun (WGS) entry which is preliminary data.</text>
</comment>
<dbReference type="Gene3D" id="3.10.180.10">
    <property type="entry name" value="2,3-Dihydroxybiphenyl 1,2-Dioxygenase, domain 1"/>
    <property type="match status" value="1"/>
</dbReference>
<proteinExistence type="predicted"/>
<dbReference type="InterPro" id="IPR041581">
    <property type="entry name" value="Glyoxalase_6"/>
</dbReference>
<dbReference type="RefSeq" id="WP_331303593.1">
    <property type="nucleotide sequence ID" value="NZ_MLCA01000014.1"/>
</dbReference>
<accession>A0ABU7TTY1</accession>
<dbReference type="InterPro" id="IPR029068">
    <property type="entry name" value="Glyas_Bleomycin-R_OHBP_Dase"/>
</dbReference>
<dbReference type="InterPro" id="IPR037523">
    <property type="entry name" value="VOC_core"/>
</dbReference>
<dbReference type="PANTHER" id="PTHR36503:SF1">
    <property type="entry name" value="BLR2520 PROTEIN"/>
    <property type="match status" value="1"/>
</dbReference>
<organism evidence="2 3">
    <name type="scientific">Methylobacterium oryzae</name>
    <dbReference type="NCBI Taxonomy" id="334852"/>
    <lineage>
        <taxon>Bacteria</taxon>
        <taxon>Pseudomonadati</taxon>
        <taxon>Pseudomonadota</taxon>
        <taxon>Alphaproteobacteria</taxon>
        <taxon>Hyphomicrobiales</taxon>
        <taxon>Methylobacteriaceae</taxon>
        <taxon>Methylobacterium</taxon>
    </lineage>
</organism>
<evidence type="ECO:0000313" key="3">
    <source>
        <dbReference type="Proteomes" id="UP001355206"/>
    </source>
</evidence>
<dbReference type="PANTHER" id="PTHR36503">
    <property type="entry name" value="BLR2520 PROTEIN"/>
    <property type="match status" value="1"/>
</dbReference>
<dbReference type="EMBL" id="MLCA01000014">
    <property type="protein sequence ID" value="MEE7493359.1"/>
    <property type="molecule type" value="Genomic_DNA"/>
</dbReference>
<dbReference type="CDD" id="cd16356">
    <property type="entry name" value="PsjN_like"/>
    <property type="match status" value="1"/>
</dbReference>
<protein>
    <submittedName>
        <fullName evidence="2">Glyoxalase</fullName>
    </submittedName>
</protein>
<reference evidence="2 3" key="1">
    <citation type="journal article" date="2012" name="Genet. Mol. Biol.">
        <title>Analysis of 16S rRNA and mxaF genes revealing insights into Methylobacterium niche-specific plant association.</title>
        <authorList>
            <person name="Dourado M.N."/>
            <person name="Andreote F.D."/>
            <person name="Dini-Andreote F."/>
            <person name="Conti R."/>
            <person name="Araujo J.M."/>
            <person name="Araujo W.L."/>
        </authorList>
    </citation>
    <scope>NUCLEOTIDE SEQUENCE [LARGE SCALE GENOMIC DNA]</scope>
    <source>
        <strain evidence="2 3">TC3-10</strain>
    </source>
</reference>
<dbReference type="SUPFAM" id="SSF54593">
    <property type="entry name" value="Glyoxalase/Bleomycin resistance protein/Dihydroxybiphenyl dioxygenase"/>
    <property type="match status" value="1"/>
</dbReference>
<dbReference type="PROSITE" id="PS51819">
    <property type="entry name" value="VOC"/>
    <property type="match status" value="1"/>
</dbReference>
<evidence type="ECO:0000259" key="1">
    <source>
        <dbReference type="PROSITE" id="PS51819"/>
    </source>
</evidence>
<gene>
    <name evidence="2" type="ORF">MOTC310_24035</name>
</gene>
<sequence length="130" mass="14483">MATLSYVNIFAHDIDRLAEFYSKLFGFEEITASRTPLYRGYVCGGASLGFSALDAYEMLSLERPGGQGEKNLVTFDLESQDEVRRLVAAAQTDGATLVKEPFETYYGWYQSVLRDPEGNAFRLNYPGKGA</sequence>
<dbReference type="Proteomes" id="UP001355206">
    <property type="component" value="Unassembled WGS sequence"/>
</dbReference>
<feature type="domain" description="VOC" evidence="1">
    <location>
        <begin position="3"/>
        <end position="126"/>
    </location>
</feature>
<evidence type="ECO:0000313" key="2">
    <source>
        <dbReference type="EMBL" id="MEE7493359.1"/>
    </source>
</evidence>
<name>A0ABU7TTY1_9HYPH</name>
<dbReference type="Pfam" id="PF18029">
    <property type="entry name" value="Glyoxalase_6"/>
    <property type="match status" value="1"/>
</dbReference>
<keyword evidence="3" id="KW-1185">Reference proteome</keyword>